<protein>
    <submittedName>
        <fullName evidence="3">Glycosyltransferase involved in cell wall biosynthesis</fullName>
    </submittedName>
</protein>
<dbReference type="Pfam" id="PF00535">
    <property type="entry name" value="Glycos_transf_2"/>
    <property type="match status" value="1"/>
</dbReference>
<evidence type="ECO:0000313" key="3">
    <source>
        <dbReference type="EMBL" id="MBB5053186.1"/>
    </source>
</evidence>
<sequence length="326" mass="36264">MNYSVIVPVYKNEHSIPELIESLSLVQNEIASRFNIQLEAIFVVDGSPDQSAAVLSQKLPEAPFASKLLLHTRNFGSFAAIRSGLNAGQGPYFGMIAADLQEPPSLLVDFLEKLVSNTADIVVGTRRNRDDPPATRLFASLFWWLYRLLIIRDIPEGGVDLFACTDQVRRELSKLGEAHSSLVGLVYWVGFRRCEITYSRSARKYGRSAWTFRRKLAYMMDSVFSFTDLPIRILTAAGLLGITFALLMGVIVFIARVFGDITVTGYATTLLVIVFFGALNTLGIGLVGHYAWRTYENTKHRPLGIVSQVFSFSAHSRADTSLPLED</sequence>
<evidence type="ECO:0000256" key="1">
    <source>
        <dbReference type="SAM" id="Phobius"/>
    </source>
</evidence>
<proteinExistence type="predicted"/>
<reference evidence="3 4" key="1">
    <citation type="submission" date="2020-08" db="EMBL/GenBank/DDBJ databases">
        <title>Genomic Encyclopedia of Type Strains, Phase IV (KMG-IV): sequencing the most valuable type-strain genomes for metagenomic binning, comparative biology and taxonomic classification.</title>
        <authorList>
            <person name="Goeker M."/>
        </authorList>
    </citation>
    <scope>NUCLEOTIDE SEQUENCE [LARGE SCALE GENOMIC DNA]</scope>
    <source>
        <strain evidence="3 4">DSM 17498</strain>
    </source>
</reference>
<dbReference type="PANTHER" id="PTHR48090">
    <property type="entry name" value="UNDECAPRENYL-PHOSPHATE 4-DEOXY-4-FORMAMIDO-L-ARABINOSE TRANSFERASE-RELATED"/>
    <property type="match status" value="1"/>
</dbReference>
<accession>A0A840N909</accession>
<comment type="caution">
    <text evidence="3">The sequence shown here is derived from an EMBL/GenBank/DDBJ whole genome shotgun (WGS) entry which is preliminary data.</text>
</comment>
<organism evidence="3 4">
    <name type="scientific">Afipia massiliensis</name>
    <dbReference type="NCBI Taxonomy" id="211460"/>
    <lineage>
        <taxon>Bacteria</taxon>
        <taxon>Pseudomonadati</taxon>
        <taxon>Pseudomonadota</taxon>
        <taxon>Alphaproteobacteria</taxon>
        <taxon>Hyphomicrobiales</taxon>
        <taxon>Nitrobacteraceae</taxon>
        <taxon>Afipia</taxon>
    </lineage>
</organism>
<evidence type="ECO:0000259" key="2">
    <source>
        <dbReference type="Pfam" id="PF00535"/>
    </source>
</evidence>
<dbReference type="CDD" id="cd04187">
    <property type="entry name" value="DPM1_like_bac"/>
    <property type="match status" value="1"/>
</dbReference>
<dbReference type="InterPro" id="IPR050256">
    <property type="entry name" value="Glycosyltransferase_2"/>
</dbReference>
<dbReference type="RefSeq" id="WP_184086567.1">
    <property type="nucleotide sequence ID" value="NZ_JACHIJ010000004.1"/>
</dbReference>
<dbReference type="InterPro" id="IPR001173">
    <property type="entry name" value="Glyco_trans_2-like"/>
</dbReference>
<dbReference type="AlphaFoldDB" id="A0A840N909"/>
<dbReference type="PANTHER" id="PTHR48090:SF8">
    <property type="entry name" value="GLYCOSYLTRANSFERASE CSBB-RELATED"/>
    <property type="match status" value="1"/>
</dbReference>
<dbReference type="Proteomes" id="UP000521227">
    <property type="component" value="Unassembled WGS sequence"/>
</dbReference>
<dbReference type="GO" id="GO:0016740">
    <property type="term" value="F:transferase activity"/>
    <property type="evidence" value="ECO:0007669"/>
    <property type="project" value="UniProtKB-KW"/>
</dbReference>
<name>A0A840N909_9BRAD</name>
<dbReference type="EMBL" id="JACHIJ010000004">
    <property type="protein sequence ID" value="MBB5053186.1"/>
    <property type="molecule type" value="Genomic_DNA"/>
</dbReference>
<gene>
    <name evidence="3" type="ORF">HNQ36_003177</name>
</gene>
<keyword evidence="3" id="KW-0808">Transferase</keyword>
<keyword evidence="1" id="KW-1133">Transmembrane helix</keyword>
<keyword evidence="1" id="KW-0472">Membrane</keyword>
<feature type="transmembrane region" description="Helical" evidence="1">
    <location>
        <begin position="233"/>
        <end position="258"/>
    </location>
</feature>
<dbReference type="Gene3D" id="3.90.550.10">
    <property type="entry name" value="Spore Coat Polysaccharide Biosynthesis Protein SpsA, Chain A"/>
    <property type="match status" value="1"/>
</dbReference>
<dbReference type="SUPFAM" id="SSF53448">
    <property type="entry name" value="Nucleotide-diphospho-sugar transferases"/>
    <property type="match status" value="1"/>
</dbReference>
<dbReference type="GO" id="GO:0005886">
    <property type="term" value="C:plasma membrane"/>
    <property type="evidence" value="ECO:0007669"/>
    <property type="project" value="TreeGrafter"/>
</dbReference>
<evidence type="ECO:0000313" key="4">
    <source>
        <dbReference type="Proteomes" id="UP000521227"/>
    </source>
</evidence>
<feature type="domain" description="Glycosyltransferase 2-like" evidence="2">
    <location>
        <begin position="4"/>
        <end position="153"/>
    </location>
</feature>
<keyword evidence="1" id="KW-0812">Transmembrane</keyword>
<dbReference type="InterPro" id="IPR029044">
    <property type="entry name" value="Nucleotide-diphossugar_trans"/>
</dbReference>
<feature type="transmembrane region" description="Helical" evidence="1">
    <location>
        <begin position="270"/>
        <end position="292"/>
    </location>
</feature>